<evidence type="ECO:0008006" key="2">
    <source>
        <dbReference type="Google" id="ProtNLM"/>
    </source>
</evidence>
<name>A0A212IXK5_9BACT</name>
<organism evidence="1">
    <name type="scientific">uncultured Dysgonomonas sp</name>
    <dbReference type="NCBI Taxonomy" id="206096"/>
    <lineage>
        <taxon>Bacteria</taxon>
        <taxon>Pseudomonadati</taxon>
        <taxon>Bacteroidota</taxon>
        <taxon>Bacteroidia</taxon>
        <taxon>Bacteroidales</taxon>
        <taxon>Dysgonomonadaceae</taxon>
        <taxon>Dysgonomonas</taxon>
        <taxon>environmental samples</taxon>
    </lineage>
</organism>
<sequence length="60" mass="6878">MRNRFNTTSTGKAEIVYSYTEKNWIKCPHCGQKLLEVIESKGSIAEIKCRRCGSIEKVEI</sequence>
<proteinExistence type="predicted"/>
<dbReference type="AlphaFoldDB" id="A0A212IXK5"/>
<dbReference type="EMBL" id="FLUM01000001">
    <property type="protein sequence ID" value="SBV91951.1"/>
    <property type="molecule type" value="Genomic_DNA"/>
</dbReference>
<reference evidence="1" key="1">
    <citation type="submission" date="2016-04" db="EMBL/GenBank/DDBJ databases">
        <authorList>
            <person name="Evans L.H."/>
            <person name="Alamgir A."/>
            <person name="Owens N."/>
            <person name="Weber N.D."/>
            <person name="Virtaneva K."/>
            <person name="Barbian K."/>
            <person name="Babar A."/>
            <person name="Rosenke K."/>
        </authorList>
    </citation>
    <scope>NUCLEOTIDE SEQUENCE</scope>
    <source>
        <strain evidence="1">86-1</strain>
    </source>
</reference>
<accession>A0A212IXK5</accession>
<protein>
    <recommendedName>
        <fullName evidence="2">Mu-like prophage protein Com</fullName>
    </recommendedName>
</protein>
<gene>
    <name evidence="1" type="ORF">KL86DYS1_10477</name>
</gene>
<evidence type="ECO:0000313" key="1">
    <source>
        <dbReference type="EMBL" id="SBV91951.1"/>
    </source>
</evidence>